<dbReference type="EMBL" id="JAGGJC010000001">
    <property type="protein sequence ID" value="MDN7128985.1"/>
    <property type="molecule type" value="Genomic_DNA"/>
</dbReference>
<dbReference type="Proteomes" id="UP001169492">
    <property type="component" value="Unassembled WGS sequence"/>
</dbReference>
<dbReference type="Pfam" id="PF25607">
    <property type="entry name" value="DUF7939"/>
    <property type="match status" value="1"/>
</dbReference>
<feature type="transmembrane region" description="Helical" evidence="2">
    <location>
        <begin position="450"/>
        <end position="471"/>
    </location>
</feature>
<feature type="region of interest" description="Disordered" evidence="1">
    <location>
        <begin position="418"/>
        <end position="440"/>
    </location>
</feature>
<keyword evidence="7" id="KW-1185">Reference proteome</keyword>
<feature type="domain" description="DUF7939" evidence="4">
    <location>
        <begin position="492"/>
        <end position="575"/>
    </location>
</feature>
<evidence type="ECO:0000256" key="2">
    <source>
        <dbReference type="SAM" id="Phobius"/>
    </source>
</evidence>
<organism evidence="5 8">
    <name type="scientific">Pseudidiomarina terrestris</name>
    <dbReference type="NCBI Taxonomy" id="2820060"/>
    <lineage>
        <taxon>Bacteria</taxon>
        <taxon>Pseudomonadati</taxon>
        <taxon>Pseudomonadota</taxon>
        <taxon>Gammaproteobacteria</taxon>
        <taxon>Alteromonadales</taxon>
        <taxon>Idiomarinaceae</taxon>
        <taxon>Pseudidiomarina</taxon>
    </lineage>
</organism>
<evidence type="ECO:0000313" key="5">
    <source>
        <dbReference type="EMBL" id="MDN7123289.1"/>
    </source>
</evidence>
<evidence type="ECO:0000256" key="1">
    <source>
        <dbReference type="SAM" id="MobiDB-lite"/>
    </source>
</evidence>
<feature type="chain" id="PRO_5043488121" evidence="3">
    <location>
        <begin position="29"/>
        <end position="595"/>
    </location>
</feature>
<dbReference type="PANTHER" id="PTHR40940:SF1">
    <property type="entry name" value="PROTEIN BATD"/>
    <property type="match status" value="1"/>
</dbReference>
<evidence type="ECO:0000313" key="8">
    <source>
        <dbReference type="Proteomes" id="UP001169492"/>
    </source>
</evidence>
<dbReference type="Proteomes" id="UP001169491">
    <property type="component" value="Unassembled WGS sequence"/>
</dbReference>
<sequence>MVVYRSKIFSVLTVMLLAALLSGQPGIAQPAAAPEVAISVDKNPIAANDTFILTLTVDQLVNDSEWRPQDALPNLQVLGSSSSRSTQIINGETSEQTTFNTIIRAPSDAGNYTIGPIELLGTRSNSIELEVLSAAQSDQLLDQRKAFMRVELARTELYVQEQVQLTAKLYLAANLHSGNIIPPKLEDADIRQVGRDNESTEIINGRKFQVFSRNFVVIPQRSGEQVIRGPLFQGQINVNSNRTLFPSFSSTESITTAAEDLAITVKPIPASWPPQSNWLPAEIVTLSLSVGSEGSKQDDTAQQQFTQGEPINLTYRLTAVGPLPDQLPRLDELVASLAIDGASIYPEAPESAVNQRNGRMVSQQTVRVAIIPHQGGELVIPALPILWFNTQLREQDRATAPAQRFSIVAASNASQLAAPAEPPATSAQTTKEPARVPTSEVAGTERLKRWQILTVVFAALWLITLIWMLWLRRAKPSAVTTEANPEGAGQQQELRAIKHACMRDDAAAAELLLKRWVRARTGADNAQLTQLTNTLDHAPLRSQLEHLQRCRFAPGQHEWHEGKALWRALQAALKAADKKDSSGKPVNDLPDLYPN</sequence>
<dbReference type="PANTHER" id="PTHR40940">
    <property type="entry name" value="PROTEIN BATD-RELATED"/>
    <property type="match status" value="1"/>
</dbReference>
<accession>A0AAW7QYA5</accession>
<evidence type="ECO:0000313" key="6">
    <source>
        <dbReference type="EMBL" id="MDN7128985.1"/>
    </source>
</evidence>
<evidence type="ECO:0000256" key="3">
    <source>
        <dbReference type="SAM" id="SignalP"/>
    </source>
</evidence>
<dbReference type="AlphaFoldDB" id="A0AAW7QYA5"/>
<proteinExistence type="predicted"/>
<dbReference type="RefSeq" id="WP_301719891.1">
    <property type="nucleotide sequence ID" value="NZ_JAGGJB010000001.1"/>
</dbReference>
<keyword evidence="2" id="KW-0812">Transmembrane</keyword>
<name>A0AAW7QYA5_9GAMM</name>
<evidence type="ECO:0000313" key="7">
    <source>
        <dbReference type="Proteomes" id="UP001169491"/>
    </source>
</evidence>
<keyword evidence="2" id="KW-1133">Transmembrane helix</keyword>
<evidence type="ECO:0000259" key="4">
    <source>
        <dbReference type="Pfam" id="PF25607"/>
    </source>
</evidence>
<dbReference type="EMBL" id="JAGGJB010000001">
    <property type="protein sequence ID" value="MDN7123289.1"/>
    <property type="molecule type" value="Genomic_DNA"/>
</dbReference>
<keyword evidence="3" id="KW-0732">Signal</keyword>
<feature type="region of interest" description="Disordered" evidence="1">
    <location>
        <begin position="576"/>
        <end position="595"/>
    </location>
</feature>
<comment type="caution">
    <text evidence="5">The sequence shown here is derived from an EMBL/GenBank/DDBJ whole genome shotgun (WGS) entry which is preliminary data.</text>
</comment>
<dbReference type="InterPro" id="IPR025738">
    <property type="entry name" value="BatD"/>
</dbReference>
<dbReference type="Pfam" id="PF13584">
    <property type="entry name" value="BatD"/>
    <property type="match status" value="2"/>
</dbReference>
<reference evidence="7 8" key="1">
    <citation type="submission" date="2021-03" db="EMBL/GenBank/DDBJ databases">
        <title>Pseudidiomarina terrestris, a new bacterium isolated from saline soil.</title>
        <authorList>
            <person name="Galisteo C."/>
            <person name="De La Haba R."/>
            <person name="Sanchez-Porro C."/>
            <person name="Ventosa A."/>
        </authorList>
    </citation>
    <scope>NUCLEOTIDE SEQUENCE [LARGE SCALE GENOMIC DNA]</scope>
    <source>
        <strain evidence="5 8">1APP75-32.1</strain>
        <strain evidence="7">1APR75-15</strain>
        <strain evidence="6">1ASR75-15</strain>
    </source>
</reference>
<gene>
    <name evidence="5" type="ORF">J6I90_00130</name>
    <name evidence="6" type="ORF">J6I92_03770</name>
</gene>
<keyword evidence="2" id="KW-0472">Membrane</keyword>
<dbReference type="InterPro" id="IPR057699">
    <property type="entry name" value="DUF7939"/>
</dbReference>
<feature type="signal peptide" evidence="3">
    <location>
        <begin position="1"/>
        <end position="28"/>
    </location>
</feature>
<protein>
    <submittedName>
        <fullName evidence="5">Protein BatD</fullName>
    </submittedName>
</protein>